<evidence type="ECO:0000256" key="6">
    <source>
        <dbReference type="ARBA" id="ARBA00049908"/>
    </source>
</evidence>
<evidence type="ECO:0000256" key="1">
    <source>
        <dbReference type="ARBA" id="ARBA00004141"/>
    </source>
</evidence>
<proteinExistence type="predicted"/>
<dbReference type="InterPro" id="IPR050369">
    <property type="entry name" value="RBOH/FRE"/>
</dbReference>
<dbReference type="InterPro" id="IPR039261">
    <property type="entry name" value="FNR_nucleotide-bd"/>
</dbReference>
<dbReference type="AlphaFoldDB" id="A0A8D8BB41"/>
<dbReference type="InterPro" id="IPR017927">
    <property type="entry name" value="FAD-bd_FR_type"/>
</dbReference>
<sequence>MESTGKVYHATRNFMFKYFLAFVWIGFNFVVFCKAFSNYHHEPEYYYLSKILGNGLCVSRGTAPVLNLTMALITLPMCRSLNVALNGAFGRWSVRVLVFYLEKIKVLHLALGAGLIIVGVIHSIAHFVNIHNFIENYDEKYDSINWASGQDDSRLRLLLATPTGFSGCVMLTTLLAIAYFSSRQMRDRFYNSFFAAHHLFLLFYGMMFYHPLSNIIKYQTNLKTHPNGCDMVDEAVLRNDTVLQAICSEEPTFDTGGKIAWIWPLIGLSVYLLDVTCRYLTTHSSSRKVATLQSHVLPGKGIYLRLRFTRTKRVPVSAGQYVLLQCPAISTLEWHPFTVIDFPTTIHNTVSLAISVRGDWTQRLYELVSERERYKHDYGVEICRRRIDFLLDGPYPSAMTSMLKYKRIVYVGAGVGITPFAGFVRHMLNFDAKWPTRIHLIWIVKNAEMFTWFADELTKLQERFWKQNKPDRFTLKLFWTQNFNQNLIEEYFSDYPTLKARIFPGRPKWDDIFLDFVTLYPRKAVTLFSCGPKGLTKELKSLCRRYRKHGCNFSYFHEGFG</sequence>
<accession>A0A8D8BB41</accession>
<dbReference type="Pfam" id="PF08022">
    <property type="entry name" value="FAD_binding_8"/>
    <property type="match status" value="1"/>
</dbReference>
<evidence type="ECO:0000259" key="8">
    <source>
        <dbReference type="PROSITE" id="PS51384"/>
    </source>
</evidence>
<feature type="domain" description="FAD-binding FR-type" evidence="8">
    <location>
        <begin position="276"/>
        <end position="401"/>
    </location>
</feature>
<feature type="transmembrane region" description="Helical" evidence="7">
    <location>
        <begin position="106"/>
        <end position="128"/>
    </location>
</feature>
<evidence type="ECO:0000256" key="3">
    <source>
        <dbReference type="ARBA" id="ARBA00022989"/>
    </source>
</evidence>
<dbReference type="InterPro" id="IPR013130">
    <property type="entry name" value="Fe3_Rdtase_TM_dom"/>
</dbReference>
<dbReference type="CDD" id="cd06186">
    <property type="entry name" value="NOX_Duox_like_FAD_NADP"/>
    <property type="match status" value="1"/>
</dbReference>
<protein>
    <submittedName>
        <fullName evidence="9">NADPH oxidase 4</fullName>
    </submittedName>
</protein>
<dbReference type="GO" id="GO:0042554">
    <property type="term" value="P:superoxide anion generation"/>
    <property type="evidence" value="ECO:0007669"/>
    <property type="project" value="TreeGrafter"/>
</dbReference>
<dbReference type="EMBL" id="HBUE01069094">
    <property type="protein sequence ID" value="CAG6472013.1"/>
    <property type="molecule type" value="Transcribed_RNA"/>
</dbReference>
<dbReference type="InterPro" id="IPR000778">
    <property type="entry name" value="Cyt_b245_heavy_chain"/>
</dbReference>
<dbReference type="GO" id="GO:0006952">
    <property type="term" value="P:defense response"/>
    <property type="evidence" value="ECO:0007669"/>
    <property type="project" value="TreeGrafter"/>
</dbReference>
<evidence type="ECO:0000256" key="4">
    <source>
        <dbReference type="ARBA" id="ARBA00023002"/>
    </source>
</evidence>
<dbReference type="SUPFAM" id="SSF52343">
    <property type="entry name" value="Ferredoxin reductase-like, C-terminal NADP-linked domain"/>
    <property type="match status" value="1"/>
</dbReference>
<dbReference type="PRINTS" id="PR00466">
    <property type="entry name" value="GP91PHOX"/>
</dbReference>
<feature type="transmembrane region" description="Helical" evidence="7">
    <location>
        <begin position="65"/>
        <end position="85"/>
    </location>
</feature>
<name>A0A8D8BB41_CULPI</name>
<keyword evidence="5 7" id="KW-0472">Membrane</keyword>
<dbReference type="InterPro" id="IPR013112">
    <property type="entry name" value="FAD-bd_8"/>
</dbReference>
<dbReference type="PROSITE" id="PS51384">
    <property type="entry name" value="FAD_FR"/>
    <property type="match status" value="1"/>
</dbReference>
<dbReference type="GO" id="GO:0043020">
    <property type="term" value="C:NADPH oxidase complex"/>
    <property type="evidence" value="ECO:0007669"/>
    <property type="project" value="TreeGrafter"/>
</dbReference>
<feature type="transmembrane region" description="Helical" evidence="7">
    <location>
        <begin position="157"/>
        <end position="180"/>
    </location>
</feature>
<reference evidence="9" key="1">
    <citation type="submission" date="2021-05" db="EMBL/GenBank/DDBJ databases">
        <authorList>
            <person name="Alioto T."/>
            <person name="Alioto T."/>
            <person name="Gomez Garrido J."/>
        </authorList>
    </citation>
    <scope>NUCLEOTIDE SEQUENCE</scope>
</reference>
<dbReference type="InterPro" id="IPR013121">
    <property type="entry name" value="Fe_red_NAD-bd_6"/>
</dbReference>
<keyword evidence="3 7" id="KW-1133">Transmembrane helix</keyword>
<comment type="subcellular location">
    <subcellularLocation>
        <location evidence="1">Membrane</location>
        <topology evidence="1">Multi-pass membrane protein</topology>
    </subcellularLocation>
</comment>
<keyword evidence="4" id="KW-0560">Oxidoreductase</keyword>
<dbReference type="SUPFAM" id="SSF63380">
    <property type="entry name" value="Riboflavin synthase domain-like"/>
    <property type="match status" value="1"/>
</dbReference>
<dbReference type="GO" id="GO:0016175">
    <property type="term" value="F:superoxide-generating NAD(P)H oxidase activity"/>
    <property type="evidence" value="ECO:0007669"/>
    <property type="project" value="TreeGrafter"/>
</dbReference>
<dbReference type="PANTHER" id="PTHR11972">
    <property type="entry name" value="NADPH OXIDASE"/>
    <property type="match status" value="1"/>
</dbReference>
<dbReference type="InterPro" id="IPR017938">
    <property type="entry name" value="Riboflavin_synthase-like_b-brl"/>
</dbReference>
<feature type="transmembrane region" description="Helical" evidence="7">
    <location>
        <begin position="408"/>
        <end position="428"/>
    </location>
</feature>
<dbReference type="Pfam" id="PF08030">
    <property type="entry name" value="NAD_binding_6"/>
    <property type="match status" value="1"/>
</dbReference>
<evidence type="ECO:0000256" key="2">
    <source>
        <dbReference type="ARBA" id="ARBA00022692"/>
    </source>
</evidence>
<dbReference type="Pfam" id="PF01794">
    <property type="entry name" value="Ferric_reduct"/>
    <property type="match status" value="1"/>
</dbReference>
<evidence type="ECO:0000256" key="5">
    <source>
        <dbReference type="ARBA" id="ARBA00023136"/>
    </source>
</evidence>
<dbReference type="Gene3D" id="3.40.50.80">
    <property type="entry name" value="Nucleotide-binding domain of ferredoxin-NADP reductase (FNR) module"/>
    <property type="match status" value="1"/>
</dbReference>
<comment type="catalytic activity">
    <reaction evidence="6">
        <text>NADPH + 2 O2 = 2 superoxide + NADP(+) + H(+)</text>
        <dbReference type="Rhea" id="RHEA:63180"/>
        <dbReference type="ChEBI" id="CHEBI:15378"/>
        <dbReference type="ChEBI" id="CHEBI:15379"/>
        <dbReference type="ChEBI" id="CHEBI:18421"/>
        <dbReference type="ChEBI" id="CHEBI:57783"/>
        <dbReference type="ChEBI" id="CHEBI:58349"/>
    </reaction>
</comment>
<feature type="transmembrane region" description="Helical" evidence="7">
    <location>
        <begin position="261"/>
        <end position="280"/>
    </location>
</feature>
<feature type="transmembrane region" description="Helical" evidence="7">
    <location>
        <begin position="192"/>
        <end position="212"/>
    </location>
</feature>
<keyword evidence="2 7" id="KW-0812">Transmembrane</keyword>
<dbReference type="PANTHER" id="PTHR11972:SF153">
    <property type="entry name" value="SUPEROXIDE-GENERATING NADPH OXIDASE HEAVY CHAIN SUBUNIT A"/>
    <property type="match status" value="1"/>
</dbReference>
<evidence type="ECO:0000313" key="9">
    <source>
        <dbReference type="EMBL" id="CAG6472013.1"/>
    </source>
</evidence>
<feature type="transmembrane region" description="Helical" evidence="7">
    <location>
        <begin position="18"/>
        <end position="37"/>
    </location>
</feature>
<organism evidence="9">
    <name type="scientific">Culex pipiens</name>
    <name type="common">House mosquito</name>
    <dbReference type="NCBI Taxonomy" id="7175"/>
    <lineage>
        <taxon>Eukaryota</taxon>
        <taxon>Metazoa</taxon>
        <taxon>Ecdysozoa</taxon>
        <taxon>Arthropoda</taxon>
        <taxon>Hexapoda</taxon>
        <taxon>Insecta</taxon>
        <taxon>Pterygota</taxon>
        <taxon>Neoptera</taxon>
        <taxon>Endopterygota</taxon>
        <taxon>Diptera</taxon>
        <taxon>Nematocera</taxon>
        <taxon>Culicoidea</taxon>
        <taxon>Culicidae</taxon>
        <taxon>Culicinae</taxon>
        <taxon>Culicini</taxon>
        <taxon>Culex</taxon>
        <taxon>Culex</taxon>
    </lineage>
</organism>
<evidence type="ECO:0000256" key="7">
    <source>
        <dbReference type="SAM" id="Phobius"/>
    </source>
</evidence>